<gene>
    <name evidence="8" type="ORF">GBK04_18055</name>
</gene>
<dbReference type="SUPFAM" id="SSF51126">
    <property type="entry name" value="Pectin lyase-like"/>
    <property type="match status" value="1"/>
</dbReference>
<dbReference type="PANTHER" id="PTHR31321">
    <property type="entry name" value="ACYL-COA THIOESTER HYDROLASE YBHC-RELATED"/>
    <property type="match status" value="1"/>
</dbReference>
<dbReference type="EC" id="3.1.1.11" evidence="5"/>
<reference evidence="8 9" key="1">
    <citation type="submission" date="2019-10" db="EMBL/GenBank/DDBJ databases">
        <title>Draft Genome Sequence of Cytophagaceae sp. SJW1-29.</title>
        <authorList>
            <person name="Choi A."/>
        </authorList>
    </citation>
    <scope>NUCLEOTIDE SEQUENCE [LARGE SCALE GENOMIC DNA]</scope>
    <source>
        <strain evidence="8 9">SJW1-29</strain>
    </source>
</reference>
<proteinExistence type="inferred from homology"/>
<evidence type="ECO:0000256" key="4">
    <source>
        <dbReference type="PROSITE-ProRule" id="PRU10040"/>
    </source>
</evidence>
<evidence type="ECO:0000313" key="9">
    <source>
        <dbReference type="Proteomes" id="UP000479293"/>
    </source>
</evidence>
<dbReference type="Gene3D" id="2.160.20.10">
    <property type="entry name" value="Single-stranded right-handed beta-helix, Pectin lyase-like"/>
    <property type="match status" value="1"/>
</dbReference>
<dbReference type="Pfam" id="PF01095">
    <property type="entry name" value="Pectinesterase"/>
    <property type="match status" value="1"/>
</dbReference>
<dbReference type="GO" id="GO:0045490">
    <property type="term" value="P:pectin catabolic process"/>
    <property type="evidence" value="ECO:0007669"/>
    <property type="project" value="UniProtKB-UniRule"/>
</dbReference>
<organism evidence="8 9">
    <name type="scientific">Salmonirosea aquatica</name>
    <dbReference type="NCBI Taxonomy" id="2654236"/>
    <lineage>
        <taxon>Bacteria</taxon>
        <taxon>Pseudomonadati</taxon>
        <taxon>Bacteroidota</taxon>
        <taxon>Cytophagia</taxon>
        <taxon>Cytophagales</taxon>
        <taxon>Spirosomataceae</taxon>
        <taxon>Salmonirosea</taxon>
    </lineage>
</organism>
<keyword evidence="9" id="KW-1185">Reference proteome</keyword>
<keyword evidence="3 5" id="KW-0063">Aspartyl esterase</keyword>
<dbReference type="InterPro" id="IPR011050">
    <property type="entry name" value="Pectin_lyase_fold/virulence"/>
</dbReference>
<name>A0A7C9BGB8_9BACT</name>
<evidence type="ECO:0000259" key="7">
    <source>
        <dbReference type="Pfam" id="PF01095"/>
    </source>
</evidence>
<feature type="signal peptide" evidence="5">
    <location>
        <begin position="1"/>
        <end position="20"/>
    </location>
</feature>
<dbReference type="InterPro" id="IPR012334">
    <property type="entry name" value="Pectin_lyas_fold"/>
</dbReference>
<evidence type="ECO:0000256" key="5">
    <source>
        <dbReference type="RuleBase" id="RU000589"/>
    </source>
</evidence>
<evidence type="ECO:0000256" key="1">
    <source>
        <dbReference type="ARBA" id="ARBA00008891"/>
    </source>
</evidence>
<evidence type="ECO:0000313" key="8">
    <source>
        <dbReference type="EMBL" id="MPR35200.1"/>
    </source>
</evidence>
<dbReference type="UniPathway" id="UPA00545">
    <property type="reaction ID" value="UER00823"/>
</dbReference>
<comment type="catalytic activity">
    <reaction evidence="5">
        <text>[(1-&gt;4)-alpha-D-galacturonosyl methyl ester](n) + n H2O = [(1-&gt;4)-alpha-D-galacturonosyl](n) + n methanol + n H(+)</text>
        <dbReference type="Rhea" id="RHEA:22380"/>
        <dbReference type="Rhea" id="RHEA-COMP:14570"/>
        <dbReference type="Rhea" id="RHEA-COMP:14573"/>
        <dbReference type="ChEBI" id="CHEBI:15377"/>
        <dbReference type="ChEBI" id="CHEBI:15378"/>
        <dbReference type="ChEBI" id="CHEBI:17790"/>
        <dbReference type="ChEBI" id="CHEBI:140522"/>
        <dbReference type="ChEBI" id="CHEBI:140523"/>
        <dbReference type="EC" id="3.1.1.11"/>
    </reaction>
</comment>
<accession>A0A7C9BGB8</accession>
<feature type="chain" id="PRO_5029033879" description="Pectinesterase" evidence="5">
    <location>
        <begin position="21"/>
        <end position="351"/>
    </location>
</feature>
<dbReference type="GO" id="GO:0009279">
    <property type="term" value="C:cell outer membrane"/>
    <property type="evidence" value="ECO:0007669"/>
    <property type="project" value="TreeGrafter"/>
</dbReference>
<feature type="active site" evidence="4">
    <location>
        <position position="194"/>
    </location>
</feature>
<dbReference type="AlphaFoldDB" id="A0A7C9BGB8"/>
<evidence type="ECO:0000256" key="6">
    <source>
        <dbReference type="SAM" id="MobiDB-lite"/>
    </source>
</evidence>
<feature type="domain" description="Pectinesterase catalytic" evidence="7">
    <location>
        <begin position="33"/>
        <end position="324"/>
    </location>
</feature>
<keyword evidence="2 5" id="KW-0378">Hydrolase</keyword>
<dbReference type="RefSeq" id="WP_152762040.1">
    <property type="nucleotide sequence ID" value="NZ_WHLY01000002.1"/>
</dbReference>
<dbReference type="GO" id="GO:0030599">
    <property type="term" value="F:pectinesterase activity"/>
    <property type="evidence" value="ECO:0007669"/>
    <property type="project" value="UniProtKB-UniRule"/>
</dbReference>
<keyword evidence="5" id="KW-0732">Signal</keyword>
<dbReference type="InterPro" id="IPR000070">
    <property type="entry name" value="Pectinesterase_cat"/>
</dbReference>
<evidence type="ECO:0000256" key="3">
    <source>
        <dbReference type="ARBA" id="ARBA00023085"/>
    </source>
</evidence>
<comment type="similarity">
    <text evidence="1">Belongs to the pectinesterase family.</text>
</comment>
<dbReference type="GO" id="GO:0042545">
    <property type="term" value="P:cell wall modification"/>
    <property type="evidence" value="ECO:0007669"/>
    <property type="project" value="UniProtKB-UniRule"/>
</dbReference>
<dbReference type="InterPro" id="IPR033131">
    <property type="entry name" value="Pectinesterase_Asp_AS"/>
</dbReference>
<comment type="caution">
    <text evidence="8">The sequence shown here is derived from an EMBL/GenBank/DDBJ whole genome shotgun (WGS) entry which is preliminary data.</text>
</comment>
<dbReference type="PROSITE" id="PS00503">
    <property type="entry name" value="PECTINESTERASE_2"/>
    <property type="match status" value="1"/>
</dbReference>
<protein>
    <recommendedName>
        <fullName evidence="5">Pectinesterase</fullName>
        <ecNumber evidence="5">3.1.1.11</ecNumber>
    </recommendedName>
</protein>
<dbReference type="EMBL" id="WHLY01000002">
    <property type="protein sequence ID" value="MPR35200.1"/>
    <property type="molecule type" value="Genomic_DNA"/>
</dbReference>
<dbReference type="Proteomes" id="UP000479293">
    <property type="component" value="Unassembled WGS sequence"/>
</dbReference>
<feature type="region of interest" description="Disordered" evidence="6">
    <location>
        <begin position="317"/>
        <end position="351"/>
    </location>
</feature>
<dbReference type="PANTHER" id="PTHR31321:SF57">
    <property type="entry name" value="PECTINESTERASE 53-RELATED"/>
    <property type="match status" value="1"/>
</dbReference>
<evidence type="ECO:0000256" key="2">
    <source>
        <dbReference type="ARBA" id="ARBA00022801"/>
    </source>
</evidence>
<sequence length="351" mass="38976">MVKKLLIVACLLASIQSIRAQTIPNHTYPATFTVAQDGSGDFKTIQEAVNSFRDHSQERVKLYVKNGTYAEKLVIPAYKPNIHIIGESRDGVIITWDDYSGKAYPSGVVDRFGKSVHSTYTSYTVLVEAPDIILENLTIRNTAGRVGQAVALNVQADRFVCRNCALLGNQDTLYPAAEGTRQYYDNCYIEGTTDFIFGKSISVFQSCTIKSLSNSYITAAATPVYQSHGFVFFDCNLIAAPEATKVYLGRPWRPNSHTVFIRCQMANHIVPAGWDNWGNPANEKTAFYAEYQSTGPGAAPDKRVTWSHQFTEKQAKELTPEKILSMDSPVSTHEADWFKPGKTMKQSAAKK</sequence>
<comment type="pathway">
    <text evidence="5">Glycan metabolism; pectin degradation; 2-dehydro-3-deoxy-D-gluconate from pectin: step 1/5.</text>
</comment>